<dbReference type="Pfam" id="PF00565">
    <property type="entry name" value="SNase"/>
    <property type="match status" value="1"/>
</dbReference>
<dbReference type="SUPFAM" id="SSF50199">
    <property type="entry name" value="Staphylococcal nuclease"/>
    <property type="match status" value="1"/>
</dbReference>
<dbReference type="Pfam" id="PF05901">
    <property type="entry name" value="Excalibur"/>
    <property type="match status" value="1"/>
</dbReference>
<dbReference type="InterPro" id="IPR016071">
    <property type="entry name" value="Staphylococal_nuclease_OB-fold"/>
</dbReference>
<feature type="compositionally biased region" description="Pro residues" evidence="1">
    <location>
        <begin position="207"/>
        <end position="224"/>
    </location>
</feature>
<feature type="domain" description="Excalibur calcium-binding" evidence="3">
    <location>
        <begin position="241"/>
        <end position="277"/>
    </location>
</feature>
<feature type="domain" description="TNase-like" evidence="2">
    <location>
        <begin position="58"/>
        <end position="182"/>
    </location>
</feature>
<evidence type="ECO:0000259" key="3">
    <source>
        <dbReference type="SMART" id="SM00894"/>
    </source>
</evidence>
<dbReference type="RefSeq" id="WP_110334441.1">
    <property type="nucleotide sequence ID" value="NZ_MASU01000002.1"/>
</dbReference>
<evidence type="ECO:0000259" key="2">
    <source>
        <dbReference type="SMART" id="SM00318"/>
    </source>
</evidence>
<dbReference type="InterPro" id="IPR035437">
    <property type="entry name" value="SNase_OB-fold_sf"/>
</dbReference>
<evidence type="ECO:0000313" key="4">
    <source>
        <dbReference type="EMBL" id="PXY37569.1"/>
    </source>
</evidence>
<dbReference type="AlphaFoldDB" id="A0A318LYL5"/>
<dbReference type="SMART" id="SM00894">
    <property type="entry name" value="Excalibur"/>
    <property type="match status" value="1"/>
</dbReference>
<protein>
    <submittedName>
        <fullName evidence="4">Uncharacterized protein</fullName>
    </submittedName>
</protein>
<dbReference type="Proteomes" id="UP000247892">
    <property type="component" value="Unassembled WGS sequence"/>
</dbReference>
<accession>A0A318LYL5</accession>
<feature type="region of interest" description="Disordered" evidence="1">
    <location>
        <begin position="260"/>
        <end position="281"/>
    </location>
</feature>
<reference evidence="4 5" key="1">
    <citation type="submission" date="2016-07" db="EMBL/GenBank/DDBJ databases">
        <title>Draft genome sequence of Prauserella sp. YIM 121212, isolated from alkaline soil.</title>
        <authorList>
            <person name="Ruckert C."/>
            <person name="Albersmeier A."/>
            <person name="Jiang C.-L."/>
            <person name="Jiang Y."/>
            <person name="Kalinowski J."/>
            <person name="Schneider O."/>
            <person name="Winkler A."/>
            <person name="Zotchev S.B."/>
        </authorList>
    </citation>
    <scope>NUCLEOTIDE SEQUENCE [LARGE SCALE GENOMIC DNA]</scope>
    <source>
        <strain evidence="4 5">YIM 121212</strain>
    </source>
</reference>
<dbReference type="EMBL" id="MASU01000002">
    <property type="protein sequence ID" value="PXY37569.1"/>
    <property type="molecule type" value="Genomic_DNA"/>
</dbReference>
<proteinExistence type="predicted"/>
<evidence type="ECO:0000313" key="5">
    <source>
        <dbReference type="Proteomes" id="UP000247892"/>
    </source>
</evidence>
<name>A0A318LYL5_9PSEU</name>
<organism evidence="4 5">
    <name type="scientific">Prauserella flavalba</name>
    <dbReference type="NCBI Taxonomy" id="1477506"/>
    <lineage>
        <taxon>Bacteria</taxon>
        <taxon>Bacillati</taxon>
        <taxon>Actinomycetota</taxon>
        <taxon>Actinomycetes</taxon>
        <taxon>Pseudonocardiales</taxon>
        <taxon>Pseudonocardiaceae</taxon>
        <taxon>Prauserella</taxon>
    </lineage>
</organism>
<sequence>MAHKPPAHAARGKRSLLWIGLTLVVCALLFGISTLVGKSGEDDTTDRYAAPTDLPPAPTPTYRVTDVLEGDLVRLVPETGAAITLRVRGIATAGAGGCFGRETLAWATDLLEGEEAVVESVGTGGGNTLGRLILADGTDYAVAALEAGYAIHAGADVNSSYGRILRDAESSARARTSGLWGPPCEGDLAHPPTSEPPPTTTTTTEPSPAPPPVVAEPAPPPPAPSSSDESEPEPSPDPEPHYASCRDVWEADAAPLHRWDPGYREELDRDGDGVACDRDRE</sequence>
<dbReference type="InterPro" id="IPR008613">
    <property type="entry name" value="Excalibur_Ca-bd_domain"/>
</dbReference>
<gene>
    <name evidence="4" type="ORF">BA062_02705</name>
</gene>
<dbReference type="OrthoDB" id="4337778at2"/>
<feature type="region of interest" description="Disordered" evidence="1">
    <location>
        <begin position="175"/>
        <end position="248"/>
    </location>
</feature>
<dbReference type="Gene3D" id="2.40.50.90">
    <property type="match status" value="1"/>
</dbReference>
<comment type="caution">
    <text evidence="4">The sequence shown here is derived from an EMBL/GenBank/DDBJ whole genome shotgun (WGS) entry which is preliminary data.</text>
</comment>
<evidence type="ECO:0000256" key="1">
    <source>
        <dbReference type="SAM" id="MobiDB-lite"/>
    </source>
</evidence>
<keyword evidence="5" id="KW-1185">Reference proteome</keyword>
<dbReference type="SMART" id="SM00318">
    <property type="entry name" value="SNc"/>
    <property type="match status" value="1"/>
</dbReference>